<evidence type="ECO:0000313" key="2">
    <source>
        <dbReference type="EMBL" id="CCK78465.1"/>
    </source>
</evidence>
<dbReference type="HOGENOM" id="CLU_030006_3_2_7"/>
<dbReference type="Gene3D" id="3.20.20.190">
    <property type="entry name" value="Phosphatidylinositol (PI) phosphodiesterase"/>
    <property type="match status" value="1"/>
</dbReference>
<dbReference type="SUPFAM" id="SSF51695">
    <property type="entry name" value="PLC-like phosphodiesterases"/>
    <property type="match status" value="1"/>
</dbReference>
<name>K0NCQ5_DESTT</name>
<organism evidence="2 3">
    <name type="scientific">Desulfobacula toluolica (strain DSM 7467 / Tol2)</name>
    <dbReference type="NCBI Taxonomy" id="651182"/>
    <lineage>
        <taxon>Bacteria</taxon>
        <taxon>Pseudomonadati</taxon>
        <taxon>Thermodesulfobacteriota</taxon>
        <taxon>Desulfobacteria</taxon>
        <taxon>Desulfobacterales</taxon>
        <taxon>Desulfobacteraceae</taxon>
        <taxon>Desulfobacula</taxon>
    </lineage>
</organism>
<keyword evidence="3" id="KW-1185">Reference proteome</keyword>
<dbReference type="PATRIC" id="fig|651182.5.peg.368"/>
<dbReference type="PANTHER" id="PTHR46211">
    <property type="entry name" value="GLYCEROPHOSPHORYL DIESTER PHOSPHODIESTERASE"/>
    <property type="match status" value="1"/>
</dbReference>
<dbReference type="PANTHER" id="PTHR46211:SF1">
    <property type="entry name" value="GLYCEROPHOSPHODIESTER PHOSPHODIESTERASE, CYTOPLASMIC"/>
    <property type="match status" value="1"/>
</dbReference>
<protein>
    <submittedName>
        <fullName evidence="2">GlpQ: glycerophosphoryl diester phosphodiesterase</fullName>
        <ecNumber evidence="2">3.1.4.46</ecNumber>
    </submittedName>
</protein>
<dbReference type="InterPro" id="IPR017946">
    <property type="entry name" value="PLC-like_Pdiesterase_TIM-brl"/>
</dbReference>
<keyword evidence="2" id="KW-0378">Hydrolase</keyword>
<accession>K0NCQ5</accession>
<evidence type="ECO:0000259" key="1">
    <source>
        <dbReference type="PROSITE" id="PS51704"/>
    </source>
</evidence>
<proteinExistence type="predicted"/>
<dbReference type="EC" id="3.1.4.46" evidence="2"/>
<gene>
    <name evidence="2" type="primary">glpQ</name>
    <name evidence="2" type="ordered locus">TOL2_C02950</name>
</gene>
<dbReference type="Pfam" id="PF03009">
    <property type="entry name" value="GDPD"/>
    <property type="match status" value="1"/>
</dbReference>
<dbReference type="GO" id="GO:0006629">
    <property type="term" value="P:lipid metabolic process"/>
    <property type="evidence" value="ECO:0007669"/>
    <property type="project" value="InterPro"/>
</dbReference>
<dbReference type="GO" id="GO:0008889">
    <property type="term" value="F:glycerophosphodiester phosphodiesterase activity"/>
    <property type="evidence" value="ECO:0007669"/>
    <property type="project" value="UniProtKB-EC"/>
</dbReference>
<dbReference type="AlphaFoldDB" id="K0NCQ5"/>
<dbReference type="KEGG" id="dto:TOL2_C02950"/>
<dbReference type="RefSeq" id="WP_014955822.1">
    <property type="nucleotide sequence ID" value="NC_018645.1"/>
</dbReference>
<feature type="domain" description="GP-PDE" evidence="1">
    <location>
        <begin position="1"/>
        <end position="227"/>
    </location>
</feature>
<dbReference type="Proteomes" id="UP000007347">
    <property type="component" value="Chromosome"/>
</dbReference>
<dbReference type="OrthoDB" id="9795622at2"/>
<dbReference type="PROSITE" id="PS51704">
    <property type="entry name" value="GP_PDE"/>
    <property type="match status" value="1"/>
</dbReference>
<dbReference type="STRING" id="651182.TOL2_C02950"/>
<evidence type="ECO:0000313" key="3">
    <source>
        <dbReference type="Proteomes" id="UP000007347"/>
    </source>
</evidence>
<dbReference type="EMBL" id="FO203503">
    <property type="protein sequence ID" value="CCK78465.1"/>
    <property type="molecule type" value="Genomic_DNA"/>
</dbReference>
<dbReference type="InterPro" id="IPR030395">
    <property type="entry name" value="GP_PDE_dom"/>
</dbReference>
<reference evidence="2 3" key="1">
    <citation type="journal article" date="2013" name="Environ. Microbiol.">
        <title>Complete genome, catabolic sub-proteomes and key-metabolites of Desulfobacula toluolica Tol2, a marine, aromatic compound-degrading, sulfate-reducing bacterium.</title>
        <authorList>
            <person name="Wohlbrand L."/>
            <person name="Jacob J.H."/>
            <person name="Kube M."/>
            <person name="Mussmann M."/>
            <person name="Jarling R."/>
            <person name="Beck A."/>
            <person name="Amann R."/>
            <person name="Wilkes H."/>
            <person name="Reinhardt R."/>
            <person name="Rabus R."/>
        </authorList>
    </citation>
    <scope>NUCLEOTIDE SEQUENCE [LARGE SCALE GENOMIC DNA]</scope>
    <source>
        <strain evidence="3">DSM 7467 / Tol2</strain>
    </source>
</reference>
<sequence>MICFAHRGASGHAPENTLLSVRTALEMGAPWIEIDVFCVQGQLVVIHDSRLERTTNGRGNLMQHSIANLRSLDAGKGEKIPFLHEVLELVQGRCSINIELKGPGTAAPVADLLKACIRDGNYMKEQLLASSFDYPQLMELKQLVPKLYIGANIYGVPLDGAGFADAMGVYSIHAHCDFISQMFVDDAHRRGIKVFVFTVNHAEELHRMAALGVDGVFTNYPELLCST</sequence>